<feature type="region of interest" description="Disordered" evidence="1">
    <location>
        <begin position="22"/>
        <end position="48"/>
    </location>
</feature>
<dbReference type="EMBL" id="CP026952">
    <property type="protein sequence ID" value="AWB92581.1"/>
    <property type="molecule type" value="Genomic_DNA"/>
</dbReference>
<feature type="compositionally biased region" description="Gly residues" evidence="1">
    <location>
        <begin position="27"/>
        <end position="38"/>
    </location>
</feature>
<protein>
    <submittedName>
        <fullName evidence="3">Uncharacterized protein</fullName>
    </submittedName>
</protein>
<evidence type="ECO:0000313" key="4">
    <source>
        <dbReference type="Proteomes" id="UP000244384"/>
    </source>
</evidence>
<dbReference type="Proteomes" id="UP000244384">
    <property type="component" value="Chromosome"/>
</dbReference>
<accession>A0A5F2EVH3</accession>
<keyword evidence="2" id="KW-0732">Signal</keyword>
<reference evidence="4" key="1">
    <citation type="submission" date="2018-01" db="EMBL/GenBank/DDBJ databases">
        <authorList>
            <person name="Li J."/>
        </authorList>
    </citation>
    <scope>NUCLEOTIDE SEQUENCE [LARGE SCALE GENOMIC DNA]</scope>
    <source>
        <strain evidence="4">592</strain>
    </source>
</reference>
<dbReference type="PROSITE" id="PS51257">
    <property type="entry name" value="PROKAR_LIPOPROTEIN"/>
    <property type="match status" value="1"/>
</dbReference>
<evidence type="ECO:0000256" key="2">
    <source>
        <dbReference type="SAM" id="SignalP"/>
    </source>
</evidence>
<evidence type="ECO:0000256" key="1">
    <source>
        <dbReference type="SAM" id="MobiDB-lite"/>
    </source>
</evidence>
<sequence>MNKTLVGALVAAALSVTACTANDNDGAGDGDGNGNGNGDGKDGAAKAAARRLERDATAVQPAWTVERKMLGQPKVVGRTAVAIVKARQHELDLIGVDTATGTVRWKHPYSPGAQAPGYALSPVIAKDEDGTESVVLLEPPRPLSLDNPGHWLTPIVVLDPATGKERSRTRNVYAATPLDECGDEVDACLRASYGAGRGYQSLRVDLGTGRLGADRSGLSTGRREIARKGLFSSDDRPGEVIGVERDGKTLWTSPVEKLAGKNRTTDMGWSIQWDEKSDRYTGLIGLGMPRAVRDRAEAGKAYDFDLTWWSQNSFDGSTGKVLWHKDGVMAPCFGWRGDTEEEATSADPVRCAVSGTQRVKKGRFGTTDDVSVTVQGYDPATGTTRWSAPVAQAAGEAFVTGKSVDLMTAPGTVVVPTAKGPRLYEARTGTSAAMAPGDLFACEGKPVGIKYVIAFAAGGKNESRDRYGDPMIEQCSPDGTVVDKPMTVATVKDGGQEVDPSTYVMSRSSGLVGYVLPKD</sequence>
<dbReference type="AlphaFoldDB" id="A0A2S0WMP2"/>
<accession>A0A2S0WMP2</accession>
<feature type="chain" id="PRO_5043893198" evidence="2">
    <location>
        <begin position="24"/>
        <end position="519"/>
    </location>
</feature>
<name>A0A2S0WMP2_9ACTN</name>
<dbReference type="InterPro" id="IPR015943">
    <property type="entry name" value="WD40/YVTN_repeat-like_dom_sf"/>
</dbReference>
<dbReference type="RefSeq" id="WP_108578226.1">
    <property type="nucleotide sequence ID" value="NZ_CP026952.1"/>
</dbReference>
<organism evidence="3 4">
    <name type="scientific">Aeromicrobium chenweiae</name>
    <dbReference type="NCBI Taxonomy" id="2079793"/>
    <lineage>
        <taxon>Bacteria</taxon>
        <taxon>Bacillati</taxon>
        <taxon>Actinomycetota</taxon>
        <taxon>Actinomycetes</taxon>
        <taxon>Propionibacteriales</taxon>
        <taxon>Nocardioidaceae</taxon>
        <taxon>Aeromicrobium</taxon>
    </lineage>
</organism>
<feature type="compositionally biased region" description="Basic and acidic residues" evidence="1">
    <location>
        <begin position="39"/>
        <end position="48"/>
    </location>
</feature>
<feature type="signal peptide" evidence="2">
    <location>
        <begin position="1"/>
        <end position="23"/>
    </location>
</feature>
<keyword evidence="4" id="KW-1185">Reference proteome</keyword>
<dbReference type="SUPFAM" id="SSF50998">
    <property type="entry name" value="Quinoprotein alcohol dehydrogenase-like"/>
    <property type="match status" value="1"/>
</dbReference>
<evidence type="ECO:0000313" key="3">
    <source>
        <dbReference type="EMBL" id="AWB92581.1"/>
    </source>
</evidence>
<dbReference type="InterPro" id="IPR011047">
    <property type="entry name" value="Quinoprotein_ADH-like_sf"/>
</dbReference>
<dbReference type="OrthoDB" id="4954342at2"/>
<proteinExistence type="predicted"/>
<dbReference type="Gene3D" id="2.130.10.10">
    <property type="entry name" value="YVTN repeat-like/Quinoprotein amine dehydrogenase"/>
    <property type="match status" value="1"/>
</dbReference>
<gene>
    <name evidence="3" type="ORF">C3E78_10430</name>
</gene>
<dbReference type="KEGG" id="aez:C3E78_10430"/>